<comment type="caution">
    <text evidence="1">The sequence shown here is derived from an EMBL/GenBank/DDBJ whole genome shotgun (WGS) entry which is preliminary data.</text>
</comment>
<dbReference type="Proteomes" id="UP001187315">
    <property type="component" value="Unassembled WGS sequence"/>
</dbReference>
<protein>
    <submittedName>
        <fullName evidence="1">Uncharacterized protein</fullName>
    </submittedName>
</protein>
<name>A0AA88M5J8_TACVA</name>
<evidence type="ECO:0000313" key="2">
    <source>
        <dbReference type="Proteomes" id="UP001187315"/>
    </source>
</evidence>
<sequence>MAYCTASSYLITSRAAVLVNAVLCGMAEAGATTMFPHNSSPSGPRCLDAILDPHLIGRRTAGEDWSQNAPQSTFQAAAVSLVYYYTAALFPVTCGLQEQMGTLTLHPPLLVTLQGLEGKTSEKRCR</sequence>
<evidence type="ECO:0000313" key="1">
    <source>
        <dbReference type="EMBL" id="KAK2831034.1"/>
    </source>
</evidence>
<proteinExistence type="predicted"/>
<reference evidence="1" key="1">
    <citation type="submission" date="2023-08" db="EMBL/GenBank/DDBJ databases">
        <title>Pelteobagrus vachellii genome.</title>
        <authorList>
            <person name="Liu H."/>
        </authorList>
    </citation>
    <scope>NUCLEOTIDE SEQUENCE</scope>
    <source>
        <strain evidence="1">PRFRI_2022a</strain>
        <tissue evidence="1">Muscle</tissue>
    </source>
</reference>
<accession>A0AA88M5J8</accession>
<organism evidence="1 2">
    <name type="scientific">Tachysurus vachellii</name>
    <name type="common">Darkbarbel catfish</name>
    <name type="synonym">Pelteobagrus vachellii</name>
    <dbReference type="NCBI Taxonomy" id="175792"/>
    <lineage>
        <taxon>Eukaryota</taxon>
        <taxon>Metazoa</taxon>
        <taxon>Chordata</taxon>
        <taxon>Craniata</taxon>
        <taxon>Vertebrata</taxon>
        <taxon>Euteleostomi</taxon>
        <taxon>Actinopterygii</taxon>
        <taxon>Neopterygii</taxon>
        <taxon>Teleostei</taxon>
        <taxon>Ostariophysi</taxon>
        <taxon>Siluriformes</taxon>
        <taxon>Bagridae</taxon>
        <taxon>Tachysurus</taxon>
    </lineage>
</organism>
<dbReference type="EMBL" id="JAVHJS010000017">
    <property type="protein sequence ID" value="KAK2831034.1"/>
    <property type="molecule type" value="Genomic_DNA"/>
</dbReference>
<keyword evidence="2" id="KW-1185">Reference proteome</keyword>
<gene>
    <name evidence="1" type="ORF">Q7C36_016120</name>
</gene>
<dbReference type="AlphaFoldDB" id="A0AA88M5J8"/>